<sequence length="363" mass="39995">MNMRIVIFAGGSGRRLWPISRQSSPKQFEPIVGEASTLQLAVARVAPHYGIDNVFIATNERYGDIVRQQLPDLPPANIIYEPARRDLGPAVGLAMAHLAAGGEHDPVAILWSDNYIENVAAFVELLRTAELLVAQGQAEILFIGETPRFANENLGWIGLGEAAGMVGETPYYSFQSLTYRPPLERCREMFAQGNYVWNTGFFVTTPAYIRRLYAQYSPAMWRQLQEIEAQIGRADYAATLARVYPAMEAIAFDDAILTHLDAGEALVLHSEMGWSDPGTLYALKEAIEPAIEANVTKGLVIDTASTDSLIYNYESRKLVVAVGLEGMIVVNTDDAILVVSKDNIPLVKKVIDELQGTDLENFT</sequence>
<dbReference type="KEGG" id="pbf:CFX0092_A0355"/>
<feature type="domain" description="Nucleotidyl transferase" evidence="1">
    <location>
        <begin position="6"/>
        <end position="287"/>
    </location>
</feature>
<reference evidence="3" key="1">
    <citation type="submission" date="2016-01" db="EMBL/GenBank/DDBJ databases">
        <authorList>
            <person name="Mcilroy J.S."/>
            <person name="Karst M S."/>
            <person name="Albertsen M."/>
        </authorList>
    </citation>
    <scope>NUCLEOTIDE SEQUENCE</scope>
    <source>
        <strain evidence="3">Cfx-K</strain>
    </source>
</reference>
<evidence type="ECO:0000313" key="4">
    <source>
        <dbReference type="Proteomes" id="UP000215027"/>
    </source>
</evidence>
<dbReference type="GO" id="GO:0004475">
    <property type="term" value="F:mannose-1-phosphate guanylyltransferase (GTP) activity"/>
    <property type="evidence" value="ECO:0007669"/>
    <property type="project" value="TreeGrafter"/>
</dbReference>
<accession>A0A160SYA0</accession>
<dbReference type="InterPro" id="IPR029044">
    <property type="entry name" value="Nucleotide-diphossugar_trans"/>
</dbReference>
<dbReference type="SUPFAM" id="SSF159283">
    <property type="entry name" value="Guanosine diphospho-D-mannose pyrophosphorylase/mannose-6-phosphate isomerase linker domain"/>
    <property type="match status" value="1"/>
</dbReference>
<dbReference type="Proteomes" id="UP000215027">
    <property type="component" value="Chromosome I"/>
</dbReference>
<dbReference type="SUPFAM" id="SSF53448">
    <property type="entry name" value="Nucleotide-diphospho-sugar transferases"/>
    <property type="match status" value="1"/>
</dbReference>
<dbReference type="InterPro" id="IPR051161">
    <property type="entry name" value="Mannose-6P_isomerase_type2"/>
</dbReference>
<dbReference type="InterPro" id="IPR005835">
    <property type="entry name" value="NTP_transferase_dom"/>
</dbReference>
<dbReference type="InterPro" id="IPR054566">
    <property type="entry name" value="ManC/GMP-like_b-helix"/>
</dbReference>
<evidence type="ECO:0000259" key="1">
    <source>
        <dbReference type="Pfam" id="PF00483"/>
    </source>
</evidence>
<gene>
    <name evidence="3" type="ORF">CFX0092_A0355</name>
</gene>
<dbReference type="PANTHER" id="PTHR46390:SF1">
    <property type="entry name" value="MANNOSE-1-PHOSPHATE GUANYLYLTRANSFERASE"/>
    <property type="match status" value="1"/>
</dbReference>
<keyword evidence="4" id="KW-1185">Reference proteome</keyword>
<dbReference type="EMBL" id="LN890655">
    <property type="protein sequence ID" value="CUS02236.2"/>
    <property type="molecule type" value="Genomic_DNA"/>
</dbReference>
<dbReference type="OrthoDB" id="9806359at2"/>
<proteinExistence type="predicted"/>
<dbReference type="PANTHER" id="PTHR46390">
    <property type="entry name" value="MANNOSE-1-PHOSPHATE GUANYLYLTRANSFERASE"/>
    <property type="match status" value="1"/>
</dbReference>
<dbReference type="Pfam" id="PF22640">
    <property type="entry name" value="ManC_GMP_beta-helix"/>
    <property type="match status" value="1"/>
</dbReference>
<dbReference type="AlphaFoldDB" id="A0A160SYA0"/>
<protein>
    <submittedName>
        <fullName evidence="3">Uncharacterized protein</fullName>
    </submittedName>
</protein>
<name>A0A160SYA0_9CHLR</name>
<dbReference type="Gene3D" id="3.90.550.10">
    <property type="entry name" value="Spore Coat Polysaccharide Biosynthesis Protein SpsA, Chain A"/>
    <property type="match status" value="1"/>
</dbReference>
<evidence type="ECO:0000259" key="2">
    <source>
        <dbReference type="Pfam" id="PF22640"/>
    </source>
</evidence>
<dbReference type="RefSeq" id="WP_095041877.1">
    <property type="nucleotide sequence ID" value="NZ_LN890655.1"/>
</dbReference>
<dbReference type="Pfam" id="PF00483">
    <property type="entry name" value="NTP_transferase"/>
    <property type="match status" value="1"/>
</dbReference>
<evidence type="ECO:0000313" key="3">
    <source>
        <dbReference type="EMBL" id="CUS02236.2"/>
    </source>
</evidence>
<dbReference type="GO" id="GO:0009298">
    <property type="term" value="P:GDP-mannose biosynthetic process"/>
    <property type="evidence" value="ECO:0007669"/>
    <property type="project" value="TreeGrafter"/>
</dbReference>
<feature type="domain" description="MannoseP isomerase/GMP-like beta-helix" evidence="2">
    <location>
        <begin position="304"/>
        <end position="354"/>
    </location>
</feature>
<organism evidence="3 4">
    <name type="scientific">Candidatus Promineifilum breve</name>
    <dbReference type="NCBI Taxonomy" id="1806508"/>
    <lineage>
        <taxon>Bacteria</taxon>
        <taxon>Bacillati</taxon>
        <taxon>Chloroflexota</taxon>
        <taxon>Ardenticatenia</taxon>
        <taxon>Candidatus Promineifilales</taxon>
        <taxon>Candidatus Promineifilaceae</taxon>
        <taxon>Candidatus Promineifilum</taxon>
    </lineage>
</organism>